<gene>
    <name evidence="2" type="ORF">AOY20_01590</name>
</gene>
<dbReference type="EMBL" id="CP012808">
    <property type="protein sequence ID" value="ALH94338.1"/>
    <property type="molecule type" value="Genomic_DNA"/>
</dbReference>
<dbReference type="RefSeq" id="WP_054580251.1">
    <property type="nucleotide sequence ID" value="NZ_CP012808.1"/>
</dbReference>
<keyword evidence="3" id="KW-1185">Reference proteome</keyword>
<keyword evidence="1" id="KW-1133">Transmembrane helix</keyword>
<evidence type="ECO:0000256" key="1">
    <source>
        <dbReference type="SAM" id="Phobius"/>
    </source>
</evidence>
<feature type="transmembrane region" description="Helical" evidence="1">
    <location>
        <begin position="615"/>
        <end position="638"/>
    </location>
</feature>
<dbReference type="STRING" id="1324350.AOY20_01590"/>
<protein>
    <submittedName>
        <fullName evidence="2">Uncharacterized protein</fullName>
    </submittedName>
</protein>
<dbReference type="Proteomes" id="UP000064939">
    <property type="component" value="Chromosome"/>
</dbReference>
<evidence type="ECO:0000313" key="2">
    <source>
        <dbReference type="EMBL" id="ALH94338.1"/>
    </source>
</evidence>
<dbReference type="AlphaFoldDB" id="A0A0N9VLT8"/>
<keyword evidence="1" id="KW-0812">Transmembrane</keyword>
<reference evidence="2 3" key="1">
    <citation type="journal article" date="2015" name="Int. J. Syst. Evol. Microbiol.">
        <title>Acinetobacter equi sp. nov. isolated from horse faeces.</title>
        <authorList>
            <person name="Poppel M.T."/>
            <person name="Skiebe E."/>
            <person name="Laue M."/>
            <person name="Bergmann H."/>
            <person name="Ebersberger I."/>
            <person name="Garn T."/>
            <person name="Fruth A."/>
            <person name="Baumgardt S."/>
            <person name="Busse H.J."/>
            <person name="Wilharm G."/>
        </authorList>
    </citation>
    <scope>NUCLEOTIDE SEQUENCE [LARGE SCALE GENOMIC DNA]</scope>
    <source>
        <strain evidence="2 3">114</strain>
    </source>
</reference>
<evidence type="ECO:0000313" key="3">
    <source>
        <dbReference type="Proteomes" id="UP000064939"/>
    </source>
</evidence>
<dbReference type="KEGG" id="aei:AOY20_01590"/>
<name>A0A0N9VLT8_9GAMM</name>
<proteinExistence type="predicted"/>
<accession>A0A0N9VLT8</accession>
<keyword evidence="1" id="KW-0472">Membrane</keyword>
<organism evidence="2 3">
    <name type="scientific">Acinetobacter equi</name>
    <dbReference type="NCBI Taxonomy" id="1324350"/>
    <lineage>
        <taxon>Bacteria</taxon>
        <taxon>Pseudomonadati</taxon>
        <taxon>Pseudomonadota</taxon>
        <taxon>Gammaproteobacteria</taxon>
        <taxon>Moraxellales</taxon>
        <taxon>Moraxellaceae</taxon>
        <taxon>Acinetobacter</taxon>
    </lineage>
</organism>
<sequence>MKNYYFDGDKKSIDYPVIVLDDPVGILKDIGQVMRYYKEKYNKNNEKDLYMDEKFSQIQLGVSRSCAASAYFEVEDYTKRGILANYKKGLLPNEMMYGLQGNKFKINNGLSKKELKNKLNDEKFDLLEILTPEAKEIFIRSINEKKDKDFKSNWKNYLEVVDENKYQKWTQSNAYKDLNSKIDNLSDTYIDFFKGDLFFHYMENYFDKENIEILGEFFNILGIVIGDSVNYPKISEFFYELLKEKSISDRNYPIRALFYNNNKLKQYVSSNYSNFKLDTVDHFLIASTESIPSNAGLYYGYSQVLDEIDLANYFKLQNNLSHTVIGDRLHAQIALIFNEVGADLKNLPVAFGVQMFYEQELILVRYTGTLGKVPSEVYRAIQDSGIQRSDNKRERARALQSKLDRMILESNIKNPNKIVEFEFILDKKLYLSNRHNKTQNNVYKSISDFKLDPQFMNNKLKELHPNNNKALALGVLASALQSFAILTAYQKVRHESLSEKETLDAQLVIAAQPLILIGSIMDFAQRQIMLYQGFPDVKNIYTTHLASRFTSIRNLARIGLYGGAAIFAALEFRNAYNSLRNNNTTSFLLDTTYGVSLGLSTYLLRKGTAATSVRLLGLGATGWGILLIIIGFGLDYYADYVRRQQLRYWLKESYWGVNNKEFTLDKLEKNYDMAVKEAMGE</sequence>